<reference evidence="1 2" key="1">
    <citation type="journal article" date="2023" name="Science">
        <title>Complex scaffold remodeling in plant triterpene biosynthesis.</title>
        <authorList>
            <person name="De La Pena R."/>
            <person name="Hodgson H."/>
            <person name="Liu J.C."/>
            <person name="Stephenson M.J."/>
            <person name="Martin A.C."/>
            <person name="Owen C."/>
            <person name="Harkess A."/>
            <person name="Leebens-Mack J."/>
            <person name="Jimenez L.E."/>
            <person name="Osbourn A."/>
            <person name="Sattely E.S."/>
        </authorList>
    </citation>
    <scope>NUCLEOTIDE SEQUENCE [LARGE SCALE GENOMIC DNA]</scope>
    <source>
        <strain evidence="2">cv. JPN11</strain>
        <tissue evidence="1">Leaf</tissue>
    </source>
</reference>
<sequence>MIMSSAATDERRNKRSRSRQITSGSGHGAGSGSVKVGVGDDIDDGFSKLPDDIIVDIISRLSLREAVRTCILSSRWKYLWTLSTNLNFAPPRTVWKPSIKRKRNDIHYHGRCHREQMSKYISWVNKILQMHQSSNIKVFRINCGSGDSHNETIVTNWIYTAIAKGVEKLVLDLEGIGAKKHYGFPQECLSSIKYCSNLKSLSLVRVEVSREIVEYFIYNCGFLEALCVKYSAELSGNLKIVGNSQQQQQLKLKYLEFHCCSIEGVEINSVPSLLSFKFFGLEIMLNIENVPQLLDISVGGHKSVRLSKLVEPIMPFLPQLESLTLHLHLDQEEVPFPSCELPELRHLTFQVVGTDCKDLSELTTFMKACPYLQKLTIKLVYVGDKTRRRIRKYRNNKCCHEHLKEVEFVGFVGRPIDLELASHLLETATNLQKIIANPTCIYSVGSYYEFEDDARKRAARKRAKWIEQNLPPGVEFILL</sequence>
<comment type="caution">
    <text evidence="1">The sequence shown here is derived from an EMBL/GenBank/DDBJ whole genome shotgun (WGS) entry which is preliminary data.</text>
</comment>
<proteinExistence type="predicted"/>
<accession>A0ACC1XLU9</accession>
<keyword evidence="2" id="KW-1185">Reference proteome</keyword>
<dbReference type="Proteomes" id="UP001164539">
    <property type="component" value="Chromosome 8"/>
</dbReference>
<name>A0ACC1XLU9_MELAZ</name>
<dbReference type="EMBL" id="CM051401">
    <property type="protein sequence ID" value="KAJ4712205.1"/>
    <property type="molecule type" value="Genomic_DNA"/>
</dbReference>
<evidence type="ECO:0000313" key="2">
    <source>
        <dbReference type="Proteomes" id="UP001164539"/>
    </source>
</evidence>
<gene>
    <name evidence="1" type="ORF">OWV82_014493</name>
</gene>
<organism evidence="1 2">
    <name type="scientific">Melia azedarach</name>
    <name type="common">Chinaberry tree</name>
    <dbReference type="NCBI Taxonomy" id="155640"/>
    <lineage>
        <taxon>Eukaryota</taxon>
        <taxon>Viridiplantae</taxon>
        <taxon>Streptophyta</taxon>
        <taxon>Embryophyta</taxon>
        <taxon>Tracheophyta</taxon>
        <taxon>Spermatophyta</taxon>
        <taxon>Magnoliopsida</taxon>
        <taxon>eudicotyledons</taxon>
        <taxon>Gunneridae</taxon>
        <taxon>Pentapetalae</taxon>
        <taxon>rosids</taxon>
        <taxon>malvids</taxon>
        <taxon>Sapindales</taxon>
        <taxon>Meliaceae</taxon>
        <taxon>Melia</taxon>
    </lineage>
</organism>
<evidence type="ECO:0000313" key="1">
    <source>
        <dbReference type="EMBL" id="KAJ4712205.1"/>
    </source>
</evidence>
<protein>
    <submittedName>
        <fullName evidence="1">FBD-associated F-box protein</fullName>
    </submittedName>
</protein>